<evidence type="ECO:0000313" key="1">
    <source>
        <dbReference type="EMBL" id="GBM42698.1"/>
    </source>
</evidence>
<name>A0A4Y2FQD3_ARAVE</name>
<organism evidence="1 2">
    <name type="scientific">Araneus ventricosus</name>
    <name type="common">Orbweaver spider</name>
    <name type="synonym">Epeira ventricosa</name>
    <dbReference type="NCBI Taxonomy" id="182803"/>
    <lineage>
        <taxon>Eukaryota</taxon>
        <taxon>Metazoa</taxon>
        <taxon>Ecdysozoa</taxon>
        <taxon>Arthropoda</taxon>
        <taxon>Chelicerata</taxon>
        <taxon>Arachnida</taxon>
        <taxon>Araneae</taxon>
        <taxon>Araneomorphae</taxon>
        <taxon>Entelegynae</taxon>
        <taxon>Araneoidea</taxon>
        <taxon>Araneidae</taxon>
        <taxon>Araneus</taxon>
    </lineage>
</organism>
<dbReference type="Proteomes" id="UP000499080">
    <property type="component" value="Unassembled WGS sequence"/>
</dbReference>
<evidence type="ECO:0000313" key="2">
    <source>
        <dbReference type="Proteomes" id="UP000499080"/>
    </source>
</evidence>
<dbReference type="OrthoDB" id="8053568at2759"/>
<sequence>MQKKLKEFVSNLDNFFDIAHAYARQLMKIEEDKMSLQLQREPGRPGHWGGVDKKTDQQRGKVADVVTLHSEGKLLPVLSARKSKEERLPIVISYGLKEQLIAVPRLDNSTGKEHTQAFWKAILDWNLKDNVPILCCDTKASNTGRFNDACALLEQTFCREMLFFACRHHVYELVLKAVFEVKIKETTSPDIPLFKKIKDNWKDIDLTKIQCYRETIELFLSVPELENLFDFYRAEFKNVMVRDDYRELIELCIVFLGRNA</sequence>
<proteinExistence type="predicted"/>
<gene>
    <name evidence="1" type="ORF">AVEN_219148_1</name>
</gene>
<comment type="caution">
    <text evidence="1">The sequence shown here is derived from an EMBL/GenBank/DDBJ whole genome shotgun (WGS) entry which is preliminary data.</text>
</comment>
<accession>A0A4Y2FQD3</accession>
<reference evidence="1 2" key="1">
    <citation type="journal article" date="2019" name="Sci. Rep.">
        <title>Orb-weaving spider Araneus ventricosus genome elucidates the spidroin gene catalogue.</title>
        <authorList>
            <person name="Kono N."/>
            <person name="Nakamura H."/>
            <person name="Ohtoshi R."/>
            <person name="Moran D.A.P."/>
            <person name="Shinohara A."/>
            <person name="Yoshida Y."/>
            <person name="Fujiwara M."/>
            <person name="Mori M."/>
            <person name="Tomita M."/>
            <person name="Arakawa K."/>
        </authorList>
    </citation>
    <scope>NUCLEOTIDE SEQUENCE [LARGE SCALE GENOMIC DNA]</scope>
</reference>
<dbReference type="AlphaFoldDB" id="A0A4Y2FQD3"/>
<keyword evidence="2" id="KW-1185">Reference proteome</keyword>
<protein>
    <submittedName>
        <fullName evidence="1">Uncharacterized protein</fullName>
    </submittedName>
</protein>
<dbReference type="EMBL" id="BGPR01001002">
    <property type="protein sequence ID" value="GBM42698.1"/>
    <property type="molecule type" value="Genomic_DNA"/>
</dbReference>